<dbReference type="EMBL" id="JBAKBA010000017">
    <property type="protein sequence ID" value="MEL0659252.1"/>
    <property type="molecule type" value="Genomic_DNA"/>
</dbReference>
<dbReference type="InterPro" id="IPR043128">
    <property type="entry name" value="Rev_trsase/Diguanyl_cyclase"/>
</dbReference>
<evidence type="ECO:0000259" key="2">
    <source>
        <dbReference type="PROSITE" id="PS50112"/>
    </source>
</evidence>
<sequence>MNKLRQTSLIVLLPSVLFIVFIILQGSVFLLDYDKKQHQLYIESEQDIKGLAGQLQTSLSNSLMRLEKARAQDFVSTAALNENVKTVAVVDNNQQVVLSNNFREKYMFAKLQLERYEGQLLDRVINQNEIVVKYFEDSKELVVYAPLQMISKGNSLNRKFNGVIFIRYSLTSAYSELMHDSLFMLINFSLILLVTMALFVYFINRSLVLPLKRLAQSVNITDITNQPKIQQSGLGEVGLLQRAFANLITDVSNNINQLAASEERWLYAINAARDGVWDWDVVAGQVYYSNQWKEMLGYQQESISNDILEWESRIHPDDVFQVTDDLGSHFSGRTSFFESTHRIKCNNEEYLWVLSRGQTVSWDTEGNPLRVIGTITDVSPYKKSHEQAKAEVQLDKITELPNQVQLVSYISKEIIRLQNKKLQGALITLDCEQFKLAGQYQSDELLYLIARRLERNKLSPDFVCHKQGAVFVIVLPDLHACPEQAAELTLTFIKKLDVALTLPFEINNKELTLSFIFGITLFPVEDIKPDELLEQSSEAMKAENSQFGNISFYSKNIREKLHLKHSLRAKIQKGLENEEFSLFFQQRVDIDGNLVGIEALCHWQHGQQGWIDSTDFLPVAEESGLIIPLGDWVIRHAFLELQGWIKQGLPKYFKTLSMNVSPKQLLQQEFITSLEKYLLETGIDANLIELEITETVLVSHTELVINKLNELRKLGFKFAIDDFGTGYSSFSYLSVLPVSTLKIDQSFIVNLLQQENQQVIVSAIINMGKSLNLDIVAEGIDNVDQLDFLIDKGCNQFQGALIGEPLSAYDFQHILLNETVKPKS</sequence>
<feature type="domain" description="EAL" evidence="3">
    <location>
        <begin position="564"/>
        <end position="819"/>
    </location>
</feature>
<keyword evidence="1" id="KW-1133">Transmembrane helix</keyword>
<dbReference type="Pfam" id="PF00990">
    <property type="entry name" value="GGDEF"/>
    <property type="match status" value="1"/>
</dbReference>
<dbReference type="RefSeq" id="WP_341627820.1">
    <property type="nucleotide sequence ID" value="NZ_JBAKBA010000017.1"/>
</dbReference>
<dbReference type="InterPro" id="IPR035965">
    <property type="entry name" value="PAS-like_dom_sf"/>
</dbReference>
<keyword evidence="1" id="KW-0812">Transmembrane</keyword>
<evidence type="ECO:0000259" key="3">
    <source>
        <dbReference type="PROSITE" id="PS50883"/>
    </source>
</evidence>
<dbReference type="CDD" id="cd00130">
    <property type="entry name" value="PAS"/>
    <property type="match status" value="1"/>
</dbReference>
<dbReference type="Gene3D" id="3.30.70.270">
    <property type="match status" value="1"/>
</dbReference>
<dbReference type="SMART" id="SM00267">
    <property type="entry name" value="GGDEF"/>
    <property type="match status" value="1"/>
</dbReference>
<dbReference type="InterPro" id="IPR001633">
    <property type="entry name" value="EAL_dom"/>
</dbReference>
<dbReference type="PANTHER" id="PTHR44757:SF2">
    <property type="entry name" value="BIOFILM ARCHITECTURE MAINTENANCE PROTEIN MBAA"/>
    <property type="match status" value="1"/>
</dbReference>
<dbReference type="Gene3D" id="3.20.20.450">
    <property type="entry name" value="EAL domain"/>
    <property type="match status" value="1"/>
</dbReference>
<dbReference type="InterPro" id="IPR013655">
    <property type="entry name" value="PAS_fold_3"/>
</dbReference>
<organism evidence="5 6">
    <name type="scientific">Psychromonas arctica</name>
    <dbReference type="NCBI Taxonomy" id="168275"/>
    <lineage>
        <taxon>Bacteria</taxon>
        <taxon>Pseudomonadati</taxon>
        <taxon>Pseudomonadota</taxon>
        <taxon>Gammaproteobacteria</taxon>
        <taxon>Alteromonadales</taxon>
        <taxon>Psychromonadaceae</taxon>
        <taxon>Psychromonas</taxon>
    </lineage>
</organism>
<feature type="domain" description="GGDEF" evidence="4">
    <location>
        <begin position="422"/>
        <end position="557"/>
    </location>
</feature>
<dbReference type="Gene3D" id="3.30.450.20">
    <property type="entry name" value="PAS domain"/>
    <property type="match status" value="1"/>
</dbReference>
<dbReference type="InterPro" id="IPR001610">
    <property type="entry name" value="PAC"/>
</dbReference>
<dbReference type="PROSITE" id="PS50883">
    <property type="entry name" value="EAL"/>
    <property type="match status" value="1"/>
</dbReference>
<dbReference type="InterPro" id="IPR000014">
    <property type="entry name" value="PAS"/>
</dbReference>
<dbReference type="PANTHER" id="PTHR44757">
    <property type="entry name" value="DIGUANYLATE CYCLASE DGCP"/>
    <property type="match status" value="1"/>
</dbReference>
<dbReference type="SUPFAM" id="SSF141868">
    <property type="entry name" value="EAL domain-like"/>
    <property type="match status" value="1"/>
</dbReference>
<dbReference type="PROSITE" id="PS50112">
    <property type="entry name" value="PAS"/>
    <property type="match status" value="1"/>
</dbReference>
<dbReference type="Pfam" id="PF00563">
    <property type="entry name" value="EAL"/>
    <property type="match status" value="1"/>
</dbReference>
<dbReference type="SUPFAM" id="SSF55073">
    <property type="entry name" value="Nucleotide cyclase"/>
    <property type="match status" value="1"/>
</dbReference>
<dbReference type="Pfam" id="PF08447">
    <property type="entry name" value="PAS_3"/>
    <property type="match status" value="1"/>
</dbReference>
<evidence type="ECO:0000256" key="1">
    <source>
        <dbReference type="SAM" id="Phobius"/>
    </source>
</evidence>
<dbReference type="CDD" id="cd01948">
    <property type="entry name" value="EAL"/>
    <property type="match status" value="1"/>
</dbReference>
<accession>A0ABU9HBJ0</accession>
<dbReference type="SUPFAM" id="SSF55785">
    <property type="entry name" value="PYP-like sensor domain (PAS domain)"/>
    <property type="match status" value="1"/>
</dbReference>
<evidence type="ECO:0000313" key="6">
    <source>
        <dbReference type="Proteomes" id="UP001366060"/>
    </source>
</evidence>
<evidence type="ECO:0000259" key="4">
    <source>
        <dbReference type="PROSITE" id="PS50887"/>
    </source>
</evidence>
<keyword evidence="6" id="KW-1185">Reference proteome</keyword>
<comment type="caution">
    <text evidence="5">The sequence shown here is derived from an EMBL/GenBank/DDBJ whole genome shotgun (WGS) entry which is preliminary data.</text>
</comment>
<dbReference type="SMART" id="SM00052">
    <property type="entry name" value="EAL"/>
    <property type="match status" value="1"/>
</dbReference>
<dbReference type="Proteomes" id="UP001366060">
    <property type="component" value="Unassembled WGS sequence"/>
</dbReference>
<reference evidence="5 6" key="1">
    <citation type="submission" date="2024-02" db="EMBL/GenBank/DDBJ databases">
        <title>Bacteria isolated from the canopy kelp, Nereocystis luetkeana.</title>
        <authorList>
            <person name="Pfister C.A."/>
            <person name="Younker I.T."/>
            <person name="Light S.H."/>
        </authorList>
    </citation>
    <scope>NUCLEOTIDE SEQUENCE [LARGE SCALE GENOMIC DNA]</scope>
    <source>
        <strain evidence="5 6">TI.2.07</strain>
    </source>
</reference>
<evidence type="ECO:0000313" key="5">
    <source>
        <dbReference type="EMBL" id="MEL0659252.1"/>
    </source>
</evidence>
<dbReference type="InterPro" id="IPR029787">
    <property type="entry name" value="Nucleotide_cyclase"/>
</dbReference>
<protein>
    <submittedName>
        <fullName evidence="5">EAL domain-containing protein</fullName>
    </submittedName>
</protein>
<feature type="transmembrane region" description="Helical" evidence="1">
    <location>
        <begin position="12"/>
        <end position="31"/>
    </location>
</feature>
<keyword evidence="1" id="KW-0472">Membrane</keyword>
<dbReference type="InterPro" id="IPR035919">
    <property type="entry name" value="EAL_sf"/>
</dbReference>
<dbReference type="PROSITE" id="PS50887">
    <property type="entry name" value="GGDEF"/>
    <property type="match status" value="1"/>
</dbReference>
<feature type="transmembrane region" description="Helical" evidence="1">
    <location>
        <begin position="182"/>
        <end position="203"/>
    </location>
</feature>
<dbReference type="InterPro" id="IPR052155">
    <property type="entry name" value="Biofilm_reg_signaling"/>
</dbReference>
<feature type="domain" description="PAS" evidence="2">
    <location>
        <begin position="261"/>
        <end position="333"/>
    </location>
</feature>
<dbReference type="InterPro" id="IPR000160">
    <property type="entry name" value="GGDEF_dom"/>
</dbReference>
<name>A0ABU9HBJ0_9GAMM</name>
<gene>
    <name evidence="5" type="ORF">V6255_08875</name>
</gene>
<proteinExistence type="predicted"/>
<dbReference type="SMART" id="SM00086">
    <property type="entry name" value="PAC"/>
    <property type="match status" value="1"/>
</dbReference>